<dbReference type="RefSeq" id="XP_013241903.1">
    <property type="nucleotide sequence ID" value="XM_013386449.1"/>
</dbReference>
<dbReference type="InterPro" id="IPR023753">
    <property type="entry name" value="FAD/NAD-binding_dom"/>
</dbReference>
<accession>A0A066VNU7</accession>
<evidence type="ECO:0000256" key="2">
    <source>
        <dbReference type="ARBA" id="ARBA00022630"/>
    </source>
</evidence>
<organism evidence="9 10">
    <name type="scientific">Tilletiaria anomala (strain ATCC 24038 / CBS 436.72 / UBC 951)</name>
    <dbReference type="NCBI Taxonomy" id="1037660"/>
    <lineage>
        <taxon>Eukaryota</taxon>
        <taxon>Fungi</taxon>
        <taxon>Dikarya</taxon>
        <taxon>Basidiomycota</taxon>
        <taxon>Ustilaginomycotina</taxon>
        <taxon>Exobasidiomycetes</taxon>
        <taxon>Georgefischeriales</taxon>
        <taxon>Tilletiariaceae</taxon>
        <taxon>Tilletiaria</taxon>
    </lineage>
</organism>
<feature type="domain" description="External alternative NADH-ubiquinone oxidoreductase-like C-terminal" evidence="8">
    <location>
        <begin position="569"/>
        <end position="628"/>
    </location>
</feature>
<dbReference type="AlphaFoldDB" id="A0A066VNU7"/>
<reference evidence="9 10" key="1">
    <citation type="submission" date="2014-05" db="EMBL/GenBank/DDBJ databases">
        <title>Draft genome sequence of a rare smut relative, Tilletiaria anomala UBC 951.</title>
        <authorList>
            <consortium name="DOE Joint Genome Institute"/>
            <person name="Toome M."/>
            <person name="Kuo A."/>
            <person name="Henrissat B."/>
            <person name="Lipzen A."/>
            <person name="Tritt A."/>
            <person name="Yoshinaga Y."/>
            <person name="Zane M."/>
            <person name="Barry K."/>
            <person name="Grigoriev I.V."/>
            <person name="Spatafora J.W."/>
            <person name="Aimea M.C."/>
        </authorList>
    </citation>
    <scope>NUCLEOTIDE SEQUENCE [LARGE SCALE GENOMIC DNA]</scope>
    <source>
        <strain evidence="9 10">UBC 951</strain>
    </source>
</reference>
<feature type="domain" description="FAD/NAD(P)-binding" evidence="7">
    <location>
        <begin position="277"/>
        <end position="478"/>
    </location>
</feature>
<dbReference type="GO" id="GO:0003954">
    <property type="term" value="F:NADH dehydrogenase activity"/>
    <property type="evidence" value="ECO:0007669"/>
    <property type="project" value="InterPro"/>
</dbReference>
<dbReference type="InterPro" id="IPR054585">
    <property type="entry name" value="NDH2-like_C"/>
</dbReference>
<proteinExistence type="inferred from homology"/>
<evidence type="ECO:0000313" key="10">
    <source>
        <dbReference type="Proteomes" id="UP000027361"/>
    </source>
</evidence>
<evidence type="ECO:0000256" key="3">
    <source>
        <dbReference type="ARBA" id="ARBA00022827"/>
    </source>
</evidence>
<keyword evidence="2" id="KW-0285">Flavoprotein</keyword>
<dbReference type="Proteomes" id="UP000027361">
    <property type="component" value="Unassembled WGS sequence"/>
</dbReference>
<dbReference type="Pfam" id="PF07992">
    <property type="entry name" value="Pyr_redox_2"/>
    <property type="match status" value="1"/>
</dbReference>
<evidence type="ECO:0000256" key="6">
    <source>
        <dbReference type="SAM" id="MobiDB-lite"/>
    </source>
</evidence>
<sequence>MSVPISYGSILRQLKQHHQNKLHAQYRLFSSTPLYWQKAPASTISTATSKAPTRKERLVVLGSGWGGYTLLKHLDKSKYETVIVSPNTYFAMTPLLAQAAVGTLDFRAVMEPVRSNGDVTFHHAWVDALDIQTRTLKLMPAYPPSFREVDPTVSLQEQQHEVHAQLQSQLGRNTDNGERLPHAVPPHSDGKRQARVALEEQSRAPARIPEAKGGYATSFKKPVHRRDVEGMSTASEVPSASVSPATTRGADDKLTQQHGMVHPDDLPRIAEAAMAQEQGRYYELKFDKLVIAVGAYNRTFSIKGVKENAWFLKDAQNARSIRWRILETLEQASHPELPEEDKRKLLSWVVVGGGPTGAELIGEIHDFASNEIKRIFPTLAPLIKLTIVDSAGAILHTFDERLSQYARAKFLNNRIDVRLKRTITGVEPGVLHIKEDGALPFGLLVWSTGITSSPLIRSIKGIKKEKRSLNLLTDDQLRALKAEEGQELVELAPPPKPGVPPNESRCTEEAYENIWALGDWRMMPATAQVASAKAKHLASILNGEMGELGSNSTAAAAYQDQRYFKYSSRGAMTNLGSSQAIFESPVANMTGRTAWLLWRGAYSWMSMSWRNRLLVPWGWLVTATFGRDVSRF</sequence>
<evidence type="ECO:0000313" key="9">
    <source>
        <dbReference type="EMBL" id="KDN41968.1"/>
    </source>
</evidence>
<comment type="caution">
    <text evidence="9">The sequence shown here is derived from an EMBL/GenBank/DDBJ whole genome shotgun (WGS) entry which is preliminary data.</text>
</comment>
<dbReference type="HOGENOM" id="CLU_021377_1_0_1"/>
<dbReference type="OMA" id="DHCIFLD"/>
<evidence type="ECO:0000256" key="5">
    <source>
        <dbReference type="ARBA" id="ARBA00023027"/>
    </source>
</evidence>
<feature type="region of interest" description="Disordered" evidence="6">
    <location>
        <begin position="172"/>
        <end position="192"/>
    </location>
</feature>
<dbReference type="InParanoid" id="A0A066VNU7"/>
<evidence type="ECO:0000256" key="4">
    <source>
        <dbReference type="ARBA" id="ARBA00023002"/>
    </source>
</evidence>
<dbReference type="GO" id="GO:0005739">
    <property type="term" value="C:mitochondrion"/>
    <property type="evidence" value="ECO:0007669"/>
    <property type="project" value="UniProtKB-ARBA"/>
</dbReference>
<name>A0A066VNU7_TILAU</name>
<dbReference type="GeneID" id="25266106"/>
<dbReference type="PANTHER" id="PTHR43706:SF13">
    <property type="entry name" value="NADH DEHYDROGENASE-RELATED"/>
    <property type="match status" value="1"/>
</dbReference>
<protein>
    <recommendedName>
        <fullName evidence="11">FAD/NAD(P)-binding domain-containing protein</fullName>
    </recommendedName>
</protein>
<gene>
    <name evidence="9" type="ORF">K437DRAFT_269520</name>
</gene>
<evidence type="ECO:0000259" key="7">
    <source>
        <dbReference type="Pfam" id="PF07992"/>
    </source>
</evidence>
<keyword evidence="4" id="KW-0560">Oxidoreductase</keyword>
<dbReference type="OrthoDB" id="9992747at2759"/>
<evidence type="ECO:0000256" key="1">
    <source>
        <dbReference type="ARBA" id="ARBA00005272"/>
    </source>
</evidence>
<keyword evidence="5" id="KW-0520">NAD</keyword>
<dbReference type="InterPro" id="IPR045024">
    <property type="entry name" value="NDH-2"/>
</dbReference>
<evidence type="ECO:0000259" key="8">
    <source>
        <dbReference type="Pfam" id="PF22366"/>
    </source>
</evidence>
<dbReference type="InterPro" id="IPR036188">
    <property type="entry name" value="FAD/NAD-bd_sf"/>
</dbReference>
<keyword evidence="3" id="KW-0274">FAD</keyword>
<dbReference type="STRING" id="1037660.A0A066VNU7"/>
<dbReference type="SUPFAM" id="SSF51905">
    <property type="entry name" value="FAD/NAD(P)-binding domain"/>
    <property type="match status" value="1"/>
</dbReference>
<dbReference type="Pfam" id="PF22366">
    <property type="entry name" value="NDH2_C"/>
    <property type="match status" value="1"/>
</dbReference>
<dbReference type="EMBL" id="JMSN01000074">
    <property type="protein sequence ID" value="KDN41968.1"/>
    <property type="molecule type" value="Genomic_DNA"/>
</dbReference>
<evidence type="ECO:0008006" key="11">
    <source>
        <dbReference type="Google" id="ProtNLM"/>
    </source>
</evidence>
<dbReference type="Gene3D" id="3.50.50.100">
    <property type="match status" value="2"/>
</dbReference>
<comment type="similarity">
    <text evidence="1">Belongs to the NADH dehydrogenase family.</text>
</comment>
<dbReference type="PANTHER" id="PTHR43706">
    <property type="entry name" value="NADH DEHYDROGENASE"/>
    <property type="match status" value="1"/>
</dbReference>
<keyword evidence="10" id="KW-1185">Reference proteome</keyword>